<dbReference type="PANTHER" id="PTHR43266">
    <property type="entry name" value="MACROLIDE-EFFLUX PROTEIN"/>
    <property type="match status" value="1"/>
</dbReference>
<dbReference type="Gene3D" id="1.20.1250.20">
    <property type="entry name" value="MFS general substrate transporter like domains"/>
    <property type="match status" value="1"/>
</dbReference>
<dbReference type="Proteomes" id="UP000294937">
    <property type="component" value="Unassembled WGS sequence"/>
</dbReference>
<evidence type="ECO:0000256" key="3">
    <source>
        <dbReference type="ARBA" id="ARBA00022475"/>
    </source>
</evidence>
<keyword evidence="3" id="KW-1003">Cell membrane</keyword>
<accession>A0A4R3L7E5</accession>
<dbReference type="GO" id="GO:0005886">
    <property type="term" value="C:plasma membrane"/>
    <property type="evidence" value="ECO:0007669"/>
    <property type="project" value="UniProtKB-SubCell"/>
</dbReference>
<organism evidence="9 10">
    <name type="scientific">Hazenella coriacea</name>
    <dbReference type="NCBI Taxonomy" id="1179467"/>
    <lineage>
        <taxon>Bacteria</taxon>
        <taxon>Bacillati</taxon>
        <taxon>Bacillota</taxon>
        <taxon>Bacilli</taxon>
        <taxon>Bacillales</taxon>
        <taxon>Thermoactinomycetaceae</taxon>
        <taxon>Hazenella</taxon>
    </lineage>
</organism>
<dbReference type="EMBL" id="SMAG01000002">
    <property type="protein sequence ID" value="TCS95871.1"/>
    <property type="molecule type" value="Genomic_DNA"/>
</dbReference>
<feature type="transmembrane region" description="Helical" evidence="7">
    <location>
        <begin position="374"/>
        <end position="391"/>
    </location>
</feature>
<keyword evidence="5 7" id="KW-1133">Transmembrane helix</keyword>
<dbReference type="RefSeq" id="WP_131923835.1">
    <property type="nucleotide sequence ID" value="NZ_SMAG01000002.1"/>
</dbReference>
<dbReference type="GO" id="GO:0022857">
    <property type="term" value="F:transmembrane transporter activity"/>
    <property type="evidence" value="ECO:0007669"/>
    <property type="project" value="InterPro"/>
</dbReference>
<dbReference type="InterPro" id="IPR036259">
    <property type="entry name" value="MFS_trans_sf"/>
</dbReference>
<keyword evidence="6 7" id="KW-0472">Membrane</keyword>
<evidence type="ECO:0000256" key="7">
    <source>
        <dbReference type="SAM" id="Phobius"/>
    </source>
</evidence>
<name>A0A4R3L7E5_9BACL</name>
<evidence type="ECO:0000259" key="8">
    <source>
        <dbReference type="PROSITE" id="PS50850"/>
    </source>
</evidence>
<sequence>MDRISDNWKKKITLFLVAQTVSLFGSSLVQYAIIWYITLSTSSGAMMTISTLCGFLPQIAISLFAGVWIDRFDRKKMMMLADGTIAFVTLILAILFLSGYTSIWLLFTALLIRSVGTGVQTPAVNALIPQLVPKDKLMRINGINSSITSLTMFLSPAASAAILSVVSIEMTLFIDVFTAVIGISLMFVIQVPAYLKSKPQSQLQGIREGFGYLKENAYIQRLLVFLVIVMILISPAAFLTPLMVSRSFGPEVWRLSVNEMSYSAGLAIGGMLVALWGGFRNRMSTTTLACALYGLLMIGLGAAPLFSLYLLLNFLIGITGPYFNAPITVSLQEKVEPSMHGRVFSLIQIANSCSLPLGMVIFGPLADRVAIESLLMYSGVLVLACASYRFFHKKFKSMS</sequence>
<dbReference type="AlphaFoldDB" id="A0A4R3L7E5"/>
<proteinExistence type="predicted"/>
<keyword evidence="4 7" id="KW-0812">Transmembrane</keyword>
<feature type="transmembrane region" description="Helical" evidence="7">
    <location>
        <begin position="44"/>
        <end position="67"/>
    </location>
</feature>
<dbReference type="OrthoDB" id="9775268at2"/>
<feature type="transmembrane region" description="Helical" evidence="7">
    <location>
        <begin position="172"/>
        <end position="195"/>
    </location>
</feature>
<reference evidence="9 10" key="1">
    <citation type="submission" date="2019-03" db="EMBL/GenBank/DDBJ databases">
        <title>Genomic Encyclopedia of Type Strains, Phase IV (KMG-IV): sequencing the most valuable type-strain genomes for metagenomic binning, comparative biology and taxonomic classification.</title>
        <authorList>
            <person name="Goeker M."/>
        </authorList>
    </citation>
    <scope>NUCLEOTIDE SEQUENCE [LARGE SCALE GENOMIC DNA]</scope>
    <source>
        <strain evidence="9 10">DSM 45707</strain>
    </source>
</reference>
<comment type="subcellular location">
    <subcellularLocation>
        <location evidence="1">Cell membrane</location>
        <topology evidence="1">Multi-pass membrane protein</topology>
    </subcellularLocation>
</comment>
<dbReference type="PROSITE" id="PS50850">
    <property type="entry name" value="MFS"/>
    <property type="match status" value="1"/>
</dbReference>
<evidence type="ECO:0000256" key="1">
    <source>
        <dbReference type="ARBA" id="ARBA00004651"/>
    </source>
</evidence>
<evidence type="ECO:0000256" key="5">
    <source>
        <dbReference type="ARBA" id="ARBA00022989"/>
    </source>
</evidence>
<evidence type="ECO:0000256" key="4">
    <source>
        <dbReference type="ARBA" id="ARBA00022692"/>
    </source>
</evidence>
<feature type="transmembrane region" description="Helical" evidence="7">
    <location>
        <begin position="12"/>
        <end position="38"/>
    </location>
</feature>
<evidence type="ECO:0000313" key="10">
    <source>
        <dbReference type="Proteomes" id="UP000294937"/>
    </source>
</evidence>
<evidence type="ECO:0000256" key="2">
    <source>
        <dbReference type="ARBA" id="ARBA00022448"/>
    </source>
</evidence>
<protein>
    <submittedName>
        <fullName evidence="9">DHA3 family macrolide efflux protein-like MFS transporter</fullName>
    </submittedName>
</protein>
<dbReference type="Pfam" id="PF07690">
    <property type="entry name" value="MFS_1"/>
    <property type="match status" value="1"/>
</dbReference>
<keyword evidence="2" id="KW-0813">Transport</keyword>
<feature type="transmembrane region" description="Helical" evidence="7">
    <location>
        <begin position="260"/>
        <end position="279"/>
    </location>
</feature>
<dbReference type="SUPFAM" id="SSF103473">
    <property type="entry name" value="MFS general substrate transporter"/>
    <property type="match status" value="1"/>
</dbReference>
<feature type="transmembrane region" description="Helical" evidence="7">
    <location>
        <begin position="222"/>
        <end position="240"/>
    </location>
</feature>
<feature type="domain" description="Major facilitator superfamily (MFS) profile" evidence="8">
    <location>
        <begin position="1"/>
        <end position="196"/>
    </location>
</feature>
<gene>
    <name evidence="9" type="ORF">EDD58_102453</name>
</gene>
<feature type="transmembrane region" description="Helical" evidence="7">
    <location>
        <begin position="286"/>
        <end position="306"/>
    </location>
</feature>
<evidence type="ECO:0000256" key="6">
    <source>
        <dbReference type="ARBA" id="ARBA00023136"/>
    </source>
</evidence>
<dbReference type="PANTHER" id="PTHR43266:SF10">
    <property type="entry name" value="BACILYSIN EXPORTER BACE-RELATED"/>
    <property type="match status" value="1"/>
</dbReference>
<dbReference type="InterPro" id="IPR011701">
    <property type="entry name" value="MFS"/>
</dbReference>
<comment type="caution">
    <text evidence="9">The sequence shown here is derived from an EMBL/GenBank/DDBJ whole genome shotgun (WGS) entry which is preliminary data.</text>
</comment>
<dbReference type="CDD" id="cd06173">
    <property type="entry name" value="MFS_MefA_like"/>
    <property type="match status" value="1"/>
</dbReference>
<keyword evidence="10" id="KW-1185">Reference proteome</keyword>
<dbReference type="InterPro" id="IPR020846">
    <property type="entry name" value="MFS_dom"/>
</dbReference>
<evidence type="ECO:0000313" key="9">
    <source>
        <dbReference type="EMBL" id="TCS95871.1"/>
    </source>
</evidence>